<dbReference type="Pfam" id="PF12796">
    <property type="entry name" value="Ank_2"/>
    <property type="match status" value="1"/>
</dbReference>
<name>A0A6P7SUP1_9MOLL</name>
<proteinExistence type="predicted"/>
<keyword evidence="4" id="KW-0812">Transmembrane</keyword>
<evidence type="ECO:0000313" key="5">
    <source>
        <dbReference type="Proteomes" id="UP000515154"/>
    </source>
</evidence>
<reference evidence="6" key="1">
    <citation type="submission" date="2025-08" db="UniProtKB">
        <authorList>
            <consortium name="RefSeq"/>
        </authorList>
    </citation>
    <scope>IDENTIFICATION</scope>
</reference>
<dbReference type="InterPro" id="IPR036770">
    <property type="entry name" value="Ankyrin_rpt-contain_sf"/>
</dbReference>
<feature type="transmembrane region" description="Helical" evidence="4">
    <location>
        <begin position="50"/>
        <end position="68"/>
    </location>
</feature>
<dbReference type="PROSITE" id="PS50088">
    <property type="entry name" value="ANK_REPEAT"/>
    <property type="match status" value="1"/>
</dbReference>
<evidence type="ECO:0000256" key="2">
    <source>
        <dbReference type="ARBA" id="ARBA00023043"/>
    </source>
</evidence>
<dbReference type="Gene3D" id="1.25.40.20">
    <property type="entry name" value="Ankyrin repeat-containing domain"/>
    <property type="match status" value="2"/>
</dbReference>
<evidence type="ECO:0000256" key="1">
    <source>
        <dbReference type="ARBA" id="ARBA00022737"/>
    </source>
</evidence>
<dbReference type="Pfam" id="PF13606">
    <property type="entry name" value="Ank_3"/>
    <property type="match status" value="1"/>
</dbReference>
<dbReference type="AlphaFoldDB" id="A0A6P7SUP1"/>
<dbReference type="SUPFAM" id="SSF48403">
    <property type="entry name" value="Ankyrin repeat"/>
    <property type="match status" value="1"/>
</dbReference>
<keyword evidence="5" id="KW-1185">Reference proteome</keyword>
<dbReference type="PROSITE" id="PS50297">
    <property type="entry name" value="ANK_REP_REGION"/>
    <property type="match status" value="1"/>
</dbReference>
<protein>
    <submittedName>
        <fullName evidence="6">Ankyrin-1 isoform X1</fullName>
    </submittedName>
</protein>
<evidence type="ECO:0000256" key="3">
    <source>
        <dbReference type="PROSITE-ProRule" id="PRU00023"/>
    </source>
</evidence>
<dbReference type="InterPro" id="IPR002110">
    <property type="entry name" value="Ankyrin_rpt"/>
</dbReference>
<keyword evidence="1" id="KW-0677">Repeat</keyword>
<dbReference type="InterPro" id="IPR051637">
    <property type="entry name" value="Ank_repeat_dom-contain_49"/>
</dbReference>
<evidence type="ECO:0000313" key="6">
    <source>
        <dbReference type="RefSeq" id="XP_029641918.1"/>
    </source>
</evidence>
<gene>
    <name evidence="6" type="primary">LOC115216592</name>
</gene>
<organism evidence="5 6">
    <name type="scientific">Octopus sinensis</name>
    <name type="common">East Asian common octopus</name>
    <dbReference type="NCBI Taxonomy" id="2607531"/>
    <lineage>
        <taxon>Eukaryota</taxon>
        <taxon>Metazoa</taxon>
        <taxon>Spiralia</taxon>
        <taxon>Lophotrochozoa</taxon>
        <taxon>Mollusca</taxon>
        <taxon>Cephalopoda</taxon>
        <taxon>Coleoidea</taxon>
        <taxon>Octopodiformes</taxon>
        <taxon>Octopoda</taxon>
        <taxon>Incirrata</taxon>
        <taxon>Octopodidae</taxon>
        <taxon>Octopus</taxon>
    </lineage>
</organism>
<keyword evidence="4" id="KW-0472">Membrane</keyword>
<dbReference type="PANTHER" id="PTHR24180:SF45">
    <property type="entry name" value="POLY [ADP-RIBOSE] POLYMERASE TANKYRASE"/>
    <property type="match status" value="1"/>
</dbReference>
<feature type="repeat" description="ANK" evidence="3">
    <location>
        <begin position="204"/>
        <end position="236"/>
    </location>
</feature>
<dbReference type="PANTHER" id="PTHR24180">
    <property type="entry name" value="CYCLIN-DEPENDENT KINASE INHIBITOR 2C-RELATED"/>
    <property type="match status" value="1"/>
</dbReference>
<dbReference type="Proteomes" id="UP000515154">
    <property type="component" value="Linkage group LG10"/>
</dbReference>
<sequence length="308" mass="34832">MESLTDDSLENIQTVYISSVKRVMSVMSSYWKQLQLKQIMDNVMNNVLSINQFWSWSILAIIIVTMILRNKRSKAKKSFYTELTKKKDDFKNPYKLNIYDLCKTAYRPGHTEAVIDLIERLHYDINAPLPSNGLTLFSCACLSGSKKLILYLLLKGADLMSVTKDGDGPLYLATYAALNSPETDVTTLDLLITYGCDVNRQNNKGYTPLHRAASKGNYKVVKCLLRHGARINVPNKSGIYPIDCASNAGHPEIAKILAFKVNNPHVWDVVEPHTPPSIKMGLRTPMRPNILQSPTYKRSFISQRMKPM</sequence>
<dbReference type="SMART" id="SM00248">
    <property type="entry name" value="ANK"/>
    <property type="match status" value="4"/>
</dbReference>
<keyword evidence="4" id="KW-1133">Transmembrane helix</keyword>
<dbReference type="RefSeq" id="XP_029641918.1">
    <property type="nucleotide sequence ID" value="XM_029786058.2"/>
</dbReference>
<dbReference type="KEGG" id="osn:115216592"/>
<accession>A0A6P7SUP1</accession>
<evidence type="ECO:0000256" key="4">
    <source>
        <dbReference type="SAM" id="Phobius"/>
    </source>
</evidence>
<keyword evidence="2 3" id="KW-0040">ANK repeat</keyword>